<evidence type="ECO:0000313" key="2">
    <source>
        <dbReference type="Proteomes" id="UP000233769"/>
    </source>
</evidence>
<reference evidence="2" key="1">
    <citation type="submission" date="2017-10" db="EMBL/GenBank/DDBJ databases">
        <authorList>
            <person name="Regsiter A."/>
            <person name="William W."/>
        </authorList>
    </citation>
    <scope>NUCLEOTIDE SEQUENCE [LARGE SCALE GENOMIC DNA]</scope>
</reference>
<dbReference type="EMBL" id="LT962688">
    <property type="protein sequence ID" value="SOR32567.1"/>
    <property type="molecule type" value="Genomic_DNA"/>
</dbReference>
<dbReference type="AlphaFoldDB" id="A0A2N9AZ14"/>
<accession>A0A2N9AZ14</accession>
<proteinExistence type="predicted"/>
<protein>
    <submittedName>
        <fullName evidence="1">Uncharacterized protein</fullName>
    </submittedName>
</protein>
<dbReference type="Proteomes" id="UP000233769">
    <property type="component" value="Chromosome tk0001"/>
</dbReference>
<evidence type="ECO:0000313" key="1">
    <source>
        <dbReference type="EMBL" id="SOR32567.1"/>
    </source>
</evidence>
<gene>
    <name evidence="1" type="ORF">TK0001_6008</name>
</gene>
<name>A0A2N9AZ14_METEX</name>
<organism evidence="1 2">
    <name type="scientific">Methylorubrum extorquens</name>
    <name type="common">Methylobacterium dichloromethanicum</name>
    <name type="synonym">Methylobacterium extorquens</name>
    <dbReference type="NCBI Taxonomy" id="408"/>
    <lineage>
        <taxon>Bacteria</taxon>
        <taxon>Pseudomonadati</taxon>
        <taxon>Pseudomonadota</taxon>
        <taxon>Alphaproteobacteria</taxon>
        <taxon>Hyphomicrobiales</taxon>
        <taxon>Methylobacteriaceae</taxon>
        <taxon>Methylorubrum</taxon>
    </lineage>
</organism>
<sequence length="67" mass="7437">MYPRRLVRAVHPILAADQCGTRRNTLCESSIGHGHRADDSDMTDMTHNKCGIRCVAENGTCIITHET</sequence>